<dbReference type="EMBL" id="HE978320">
    <property type="protein sequence ID" value="CCK71117.1"/>
    <property type="molecule type" value="Genomic_DNA"/>
</dbReference>
<dbReference type="GeneID" id="34526841"/>
<protein>
    <recommendedName>
        <fullName evidence="1">Nucleolar 27S pre-rRNA processing Urb2/Npa2 C-terminal domain-containing protein</fullName>
    </recommendedName>
</protein>
<proteinExistence type="predicted"/>
<accession>J7S0R6</accession>
<dbReference type="GO" id="GO:0005730">
    <property type="term" value="C:nucleolus"/>
    <property type="evidence" value="ECO:0007669"/>
    <property type="project" value="EnsemblFungi"/>
</dbReference>
<organism evidence="2 3">
    <name type="scientific">Huiozyma naganishii (strain ATCC MYA-139 / BCRC 22969 / CBS 8797 / KCTC 17520 / NBRC 10181 / NCYC 3082 / Yp74L-3)</name>
    <name type="common">Yeast</name>
    <name type="synonym">Kazachstania naganishii</name>
    <dbReference type="NCBI Taxonomy" id="1071383"/>
    <lineage>
        <taxon>Eukaryota</taxon>
        <taxon>Fungi</taxon>
        <taxon>Dikarya</taxon>
        <taxon>Ascomycota</taxon>
        <taxon>Saccharomycotina</taxon>
        <taxon>Saccharomycetes</taxon>
        <taxon>Saccharomycetales</taxon>
        <taxon>Saccharomycetaceae</taxon>
        <taxon>Huiozyma</taxon>
    </lineage>
</organism>
<gene>
    <name evidence="2" type="primary">KNAG0G00600</name>
    <name evidence="2" type="ordered locus">KNAG_0G00600</name>
</gene>
<dbReference type="HOGENOM" id="CLU_008472_0_0_1"/>
<dbReference type="STRING" id="1071383.J7S0R6"/>
<name>J7S0R6_HUIN7</name>
<feature type="domain" description="Nucleolar 27S pre-rRNA processing Urb2/Npa2 C-terminal" evidence="1">
    <location>
        <begin position="956"/>
        <end position="1167"/>
    </location>
</feature>
<dbReference type="OMA" id="CHVNARE"/>
<dbReference type="KEGG" id="kng:KNAG_0G00600"/>
<dbReference type="PANTHER" id="PTHR15682:SF2">
    <property type="entry name" value="UNHEALTHY RIBOSOME BIOGENESIS PROTEIN 2 HOMOLOG"/>
    <property type="match status" value="1"/>
</dbReference>
<dbReference type="Proteomes" id="UP000006310">
    <property type="component" value="Chromosome 7"/>
</dbReference>
<evidence type="ECO:0000313" key="2">
    <source>
        <dbReference type="EMBL" id="CCK71117.1"/>
    </source>
</evidence>
<dbReference type="PANTHER" id="PTHR15682">
    <property type="entry name" value="UNHEALTHY RIBOSOME BIOGENESIS PROTEIN 2 HOMOLOG"/>
    <property type="match status" value="1"/>
</dbReference>
<dbReference type="InterPro" id="IPR052609">
    <property type="entry name" value="Ribosome_Biogenesis_Reg"/>
</dbReference>
<dbReference type="GO" id="GO:0016072">
    <property type="term" value="P:rRNA metabolic process"/>
    <property type="evidence" value="ECO:0007669"/>
    <property type="project" value="EnsemblFungi"/>
</dbReference>
<evidence type="ECO:0000259" key="1">
    <source>
        <dbReference type="Pfam" id="PF10441"/>
    </source>
</evidence>
<sequence length="1168" mass="134943">MDLPGTAEALTKLLRARDTSTAKLYEIVAHFDELDVYFPQKEIFVLQLIQDRWNDAKRDDFKRDYRVWEIFNKMHIALDDSDIAKKLLKNLNFVPLIARTLQLYTEDHTDAAEFLVQLLKTLTLINSTSTVEISFENSCKILAGTLHMLTNLQDTKVLDQSLRSGLIMQIINLTELENIPEINHKLSNVYSNELLLDTLEYISKIDPTREESTTEELIQFLTLFIFSKNIDYISVLERFVKNNRAKLTNDTSILLFHICVTLLSKSNFKQLETIFSLILDCQPTITSELLNQLSSSKKTMSQEFLENLFNKTLTEAKTSTETYASDEFWILLIEILELDIEIGIKYSDKLMSLIDEHQHNSKVVFLWEKIVTCHVNAREYFQFIGKWKEYCASNNQGQCVFLADPTFAAAITNNLVSLSISQLKDLFEKTTTTISTTTDVTNVTIKALNVFLYRLPKLSYTKLPELKPILTKIFKVDNENTPRLWKTKYLLMDVYDDIIPSEQIEDISMEKLDFILNGNDNSNELFFYFFKLREYKVFEFKPVIEKFISHLKQLSSKGKEKNFLKTIFTNWASLLNTVFEKDELKTVIHAVLNGNIDLLSVFFQNDDFFEEDNIMFNLINELSDSYAKPEVITYLNQIPIQCIHKNVRVLLLNKISGMEHLNEGHMTLLLKLLHSPTFRADIESNFQSLYLLVSKNFEAKAVLEKVWKNHLSQLKEKSSAEFVEKALTSAKAGILSSSYDKVYFQISESIIKLSPHQLTEDLRSTYIDKCLHLIPVLVKSDKRKVSWVLTSLCLINRGNPYNTEELSKINTLVPKIMLECDIKNTFDQIEPSLLESFFQFYCICYDDKLEYLYSQYMVARVAGASKSKLLPAVSNVIEKSLKKDIRSFNEGFTATILSLSIKTSTVFHETILELYQLQLNHLEKGNTIGSHLFVKSISEFYTNISYYENLPVQVISLMQTIQQLQISKPWLFTQYLTEMLFPLASCINFTFLNQNCQHSDEIFSNSTKLISNILLIHRIKLSNRYHLVNSYLCYALEFIHKSKLNGLTTVSAASLSRLITNYCEPSSNSSYQTGNNDDKQKLNLRMNLIRESLRKQVPILLVKYIHLSMGQPFEASIRKELTTGVHSMFDLFTQAEVSLINGIVDSAGKQYLKTLYSDYKKVGKWRED</sequence>
<dbReference type="OrthoDB" id="160374at2759"/>
<reference evidence="2 3" key="1">
    <citation type="journal article" date="2011" name="Proc. Natl. Acad. Sci. U.S.A.">
        <title>Evolutionary erosion of yeast sex chromosomes by mating-type switching accidents.</title>
        <authorList>
            <person name="Gordon J.L."/>
            <person name="Armisen D."/>
            <person name="Proux-Wera E."/>
            <person name="Oheigeartaigh S.S."/>
            <person name="Byrne K.P."/>
            <person name="Wolfe K.H."/>
        </authorList>
    </citation>
    <scope>NUCLEOTIDE SEQUENCE [LARGE SCALE GENOMIC DNA]</scope>
    <source>
        <strain evidence="3">ATCC MYA-139 / BCRC 22969 / CBS 8797 / CCRC 22969 / KCTC 17520 / NBRC 10181 / NCYC 3082</strain>
    </source>
</reference>
<dbReference type="InterPro" id="IPR018849">
    <property type="entry name" value="Urb2/Npa2_C"/>
</dbReference>
<dbReference type="AlphaFoldDB" id="J7S0R6"/>
<reference evidence="3" key="2">
    <citation type="submission" date="2012-08" db="EMBL/GenBank/DDBJ databases">
        <title>Genome sequence of Kazachstania naganishii.</title>
        <authorList>
            <person name="Gordon J.L."/>
            <person name="Armisen D."/>
            <person name="Proux-Wera E."/>
            <person name="OhEigeartaigh S.S."/>
            <person name="Byrne K.P."/>
            <person name="Wolfe K.H."/>
        </authorList>
    </citation>
    <scope>NUCLEOTIDE SEQUENCE [LARGE SCALE GENOMIC DNA]</scope>
    <source>
        <strain evidence="3">ATCC MYA-139 / BCRC 22969 / CBS 8797 / CCRC 22969 / KCTC 17520 / NBRC 10181 / NCYC 3082</strain>
    </source>
</reference>
<keyword evidence="3" id="KW-1185">Reference proteome</keyword>
<dbReference type="GO" id="GO:0042254">
    <property type="term" value="P:ribosome biogenesis"/>
    <property type="evidence" value="ECO:0007669"/>
    <property type="project" value="EnsemblFungi"/>
</dbReference>
<dbReference type="eggNOG" id="ENOG502QTEB">
    <property type="taxonomic scope" value="Eukaryota"/>
</dbReference>
<dbReference type="RefSeq" id="XP_022465363.1">
    <property type="nucleotide sequence ID" value="XM_022608915.1"/>
</dbReference>
<dbReference type="Pfam" id="PF10441">
    <property type="entry name" value="Urb2"/>
    <property type="match status" value="1"/>
</dbReference>
<evidence type="ECO:0000313" key="3">
    <source>
        <dbReference type="Proteomes" id="UP000006310"/>
    </source>
</evidence>